<gene>
    <name evidence="2" type="ORF">IG193_09110</name>
</gene>
<dbReference type="PANTHER" id="PTHR43575">
    <property type="entry name" value="PROTEIN ABCI7, CHLOROPLASTIC"/>
    <property type="match status" value="1"/>
</dbReference>
<organism evidence="2 3">
    <name type="scientific">Infirmifilum lucidum</name>
    <dbReference type="NCBI Taxonomy" id="2776706"/>
    <lineage>
        <taxon>Archaea</taxon>
        <taxon>Thermoproteota</taxon>
        <taxon>Thermoprotei</taxon>
        <taxon>Thermofilales</taxon>
        <taxon>Thermofilaceae</taxon>
        <taxon>Infirmifilum</taxon>
    </lineage>
</organism>
<dbReference type="InterPro" id="IPR055346">
    <property type="entry name" value="Fe-S_cluster_assembly_SufBD"/>
</dbReference>
<dbReference type="PANTHER" id="PTHR43575:SF1">
    <property type="entry name" value="PROTEIN ABCI7, CHLOROPLASTIC"/>
    <property type="match status" value="1"/>
</dbReference>
<name>A0A7L9FJ10_9CREN</name>
<dbReference type="GO" id="GO:0016226">
    <property type="term" value="P:iron-sulfur cluster assembly"/>
    <property type="evidence" value="ECO:0007669"/>
    <property type="project" value="InterPro"/>
</dbReference>
<dbReference type="Pfam" id="PF01458">
    <property type="entry name" value="SUFBD_core"/>
    <property type="match status" value="1"/>
</dbReference>
<dbReference type="SUPFAM" id="SSF101960">
    <property type="entry name" value="Stabilizer of iron transporter SufD"/>
    <property type="match status" value="1"/>
</dbReference>
<accession>A0A7L9FJ10</accession>
<evidence type="ECO:0000313" key="2">
    <source>
        <dbReference type="EMBL" id="QOJ78886.1"/>
    </source>
</evidence>
<evidence type="ECO:0000259" key="1">
    <source>
        <dbReference type="Pfam" id="PF01458"/>
    </source>
</evidence>
<reference evidence="2 3" key="1">
    <citation type="submission" date="2020-10" db="EMBL/GenBank/DDBJ databases">
        <title>Thermofilum lucidum 3507LT sp. nov. a novel member of Thermofilaceae family isolated from Chile hot spring, and proposal of description order Thermofilales.</title>
        <authorList>
            <person name="Zayulina K.S."/>
            <person name="Elcheninov A.G."/>
            <person name="Toshchakov S.V."/>
            <person name="Kublanov I.V."/>
        </authorList>
    </citation>
    <scope>NUCLEOTIDE SEQUENCE [LARGE SCALE GENOMIC DNA]</scope>
    <source>
        <strain evidence="2 3">3507LT</strain>
    </source>
</reference>
<dbReference type="KEGG" id="thel:IG193_09110"/>
<dbReference type="InterPro" id="IPR037284">
    <property type="entry name" value="SUF_FeS_clus_asmbl_SufBD_sf"/>
</dbReference>
<protein>
    <submittedName>
        <fullName evidence="2">SufD family Fe-S cluster assembly protein</fullName>
    </submittedName>
</protein>
<dbReference type="RefSeq" id="WP_192818858.1">
    <property type="nucleotide sequence ID" value="NZ_CP062310.1"/>
</dbReference>
<proteinExistence type="predicted"/>
<dbReference type="EMBL" id="CP062310">
    <property type="protein sequence ID" value="QOJ78886.1"/>
    <property type="molecule type" value="Genomic_DNA"/>
</dbReference>
<dbReference type="AlphaFoldDB" id="A0A7L9FJ10"/>
<dbReference type="InParanoid" id="A0A7L9FJ10"/>
<dbReference type="GeneID" id="59150052"/>
<evidence type="ECO:0000313" key="3">
    <source>
        <dbReference type="Proteomes" id="UP000594121"/>
    </source>
</evidence>
<keyword evidence="3" id="KW-1185">Reference proteome</keyword>
<feature type="domain" description="SUF system FeS cluster assembly SufBD core" evidence="1">
    <location>
        <begin position="113"/>
        <end position="333"/>
    </location>
</feature>
<dbReference type="InterPro" id="IPR000825">
    <property type="entry name" value="SUF_FeS_clus_asmbl_SufBD_core"/>
</dbReference>
<sequence length="362" mass="39691">MRLEEVLRTPYQPLADSPSTRYYTDWRAFNSYFEKPSPPLGLSWDEDLLATLGLKPTVILKPTEVAEKPLLDRAGLMRVLGFHVYNLNSLEKILVTDTRVNVLVPKPSEGTLSAHLSIRARGAPEINVLLLSPETAGGLTTLTIDLQVEPGSSTRLNYIIFDSMESPTAVFQEATLADGAELETIIAIGRSKTLHLETRSMLTGSKSKSYTRALLAANRGSKITLVTDAVAQAPGTELEIQAVGFARNGYIAHKGYARSRRGARGSKLRVASRLVPLSSQAKVYASPVLEIESDEPSEAGHSVAQSPLDPDQAFYLQARGFRPEEAEELLVRGAYNSLVNFKPGRAEFKSVIDLLMRELNRV</sequence>
<dbReference type="Proteomes" id="UP000594121">
    <property type="component" value="Chromosome"/>
</dbReference>